<gene>
    <name evidence="1" type="ORF">E4U57_008208</name>
</gene>
<dbReference type="Proteomes" id="UP000742024">
    <property type="component" value="Unassembled WGS sequence"/>
</dbReference>
<comment type="caution">
    <text evidence="1">The sequence shown here is derived from an EMBL/GenBank/DDBJ whole genome shotgun (WGS) entry which is preliminary data.</text>
</comment>
<sequence>MNSGSHFTDMNSSLNSRFTEVQFCAKSDTNGGIKQKRNVSTRILDPDQLSGLSDDVLDPLSSLQMGNEIQGIHSVVGMHVITTHGDRCMLARAGAGQSDMTASTEYSVGHSVWM</sequence>
<dbReference type="EMBL" id="SRPR01000983">
    <property type="protein sequence ID" value="KAG5949855.1"/>
    <property type="molecule type" value="Genomic_DNA"/>
</dbReference>
<organism evidence="1 2">
    <name type="scientific">Claviceps arundinis</name>
    <dbReference type="NCBI Taxonomy" id="1623583"/>
    <lineage>
        <taxon>Eukaryota</taxon>
        <taxon>Fungi</taxon>
        <taxon>Dikarya</taxon>
        <taxon>Ascomycota</taxon>
        <taxon>Pezizomycotina</taxon>
        <taxon>Sordariomycetes</taxon>
        <taxon>Hypocreomycetidae</taxon>
        <taxon>Hypocreales</taxon>
        <taxon>Clavicipitaceae</taxon>
        <taxon>Claviceps</taxon>
    </lineage>
</organism>
<accession>A0ABQ7P490</accession>
<reference evidence="1 2" key="1">
    <citation type="journal article" date="2020" name="bioRxiv">
        <title>Whole genome comparisons of ergot fungi reveals the divergence and evolution of species within the genus Claviceps are the result of varying mechanisms driving genome evolution and host range expansion.</title>
        <authorList>
            <person name="Wyka S.A."/>
            <person name="Mondo S.J."/>
            <person name="Liu M."/>
            <person name="Dettman J."/>
            <person name="Nalam V."/>
            <person name="Broders K.D."/>
        </authorList>
    </citation>
    <scope>NUCLEOTIDE SEQUENCE [LARGE SCALE GENOMIC DNA]</scope>
    <source>
        <strain evidence="1 2">LM583</strain>
    </source>
</reference>
<protein>
    <submittedName>
        <fullName evidence="1">Uncharacterized protein</fullName>
    </submittedName>
</protein>
<name>A0ABQ7P490_9HYPO</name>
<evidence type="ECO:0000313" key="2">
    <source>
        <dbReference type="Proteomes" id="UP000742024"/>
    </source>
</evidence>
<keyword evidence="2" id="KW-1185">Reference proteome</keyword>
<proteinExistence type="predicted"/>
<evidence type="ECO:0000313" key="1">
    <source>
        <dbReference type="EMBL" id="KAG5949855.1"/>
    </source>
</evidence>